<dbReference type="Gene3D" id="1.20.120.450">
    <property type="entry name" value="dinb family like domain"/>
    <property type="match status" value="1"/>
</dbReference>
<dbReference type="PANTHER" id="PTHR23150">
    <property type="entry name" value="SULFATASE MODIFYING FACTOR 1, 2"/>
    <property type="match status" value="1"/>
</dbReference>
<evidence type="ECO:0000313" key="8">
    <source>
        <dbReference type="EMBL" id="GGX65895.1"/>
    </source>
</evidence>
<comment type="caution">
    <text evidence="8">The sequence shown here is derived from an EMBL/GenBank/DDBJ whole genome shotgun (WGS) entry which is preliminary data.</text>
</comment>
<dbReference type="InterPro" id="IPR016187">
    <property type="entry name" value="CTDL_fold"/>
</dbReference>
<keyword evidence="4" id="KW-0479">Metal-binding</keyword>
<evidence type="ECO:0000259" key="7">
    <source>
        <dbReference type="Pfam" id="PF12867"/>
    </source>
</evidence>
<accession>A0ABQ2Y5S8</accession>
<dbReference type="EC" id="1.14.99.50" evidence="4"/>
<comment type="function">
    <text evidence="4">Catalyzes the oxidative sulfurization of hercynine (N-alpha,N-alpha,N-alpha-trimethyl-L-histidine) into hercynyl-gamma-L-glutamyl-L-cysteine sulfoxide, a step in the biosynthesis pathway of ergothioneine.</text>
</comment>
<evidence type="ECO:0000256" key="3">
    <source>
        <dbReference type="ARBA" id="ARBA00037882"/>
    </source>
</evidence>
<dbReference type="InterPro" id="IPR051043">
    <property type="entry name" value="Sulfatase_Mod_Factor_Kinase"/>
</dbReference>
<feature type="binding site" evidence="4">
    <location>
        <position position="141"/>
    </location>
    <ligand>
        <name>Fe cation</name>
        <dbReference type="ChEBI" id="CHEBI:24875"/>
    </ligand>
</feature>
<feature type="binding site" evidence="4">
    <location>
        <position position="145"/>
    </location>
    <ligand>
        <name>Fe cation</name>
        <dbReference type="ChEBI" id="CHEBI:24875"/>
    </ligand>
</feature>
<dbReference type="EMBL" id="BMUT01000001">
    <property type="protein sequence ID" value="GGX65895.1"/>
    <property type="molecule type" value="Genomic_DNA"/>
</dbReference>
<feature type="region of interest" description="Disordered" evidence="5">
    <location>
        <begin position="308"/>
        <end position="342"/>
    </location>
</feature>
<comment type="similarity">
    <text evidence="4">Belongs to the EgtB family.</text>
</comment>
<dbReference type="Gene3D" id="3.90.1580.10">
    <property type="entry name" value="paralog of FGE (formylglycine-generating enzyme)"/>
    <property type="match status" value="1"/>
</dbReference>
<evidence type="ECO:0000256" key="1">
    <source>
        <dbReference type="ARBA" id="ARBA00023002"/>
    </source>
</evidence>
<gene>
    <name evidence="4 8" type="primary">egtB</name>
    <name evidence="8" type="ORF">GCM10010324_08680</name>
</gene>
<dbReference type="HAMAP" id="MF_02035">
    <property type="entry name" value="EgtB"/>
    <property type="match status" value="1"/>
</dbReference>
<evidence type="ECO:0000259" key="6">
    <source>
        <dbReference type="Pfam" id="PF03781"/>
    </source>
</evidence>
<keyword evidence="9" id="KW-1185">Reference proteome</keyword>
<keyword evidence="1 4" id="KW-0560">Oxidoreductase</keyword>
<name>A0ABQ2Y5S8_9ACTN</name>
<organism evidence="8 9">
    <name type="scientific">Streptomyces hiroshimensis</name>
    <dbReference type="NCBI Taxonomy" id="66424"/>
    <lineage>
        <taxon>Bacteria</taxon>
        <taxon>Bacillati</taxon>
        <taxon>Actinomycetota</taxon>
        <taxon>Actinomycetes</taxon>
        <taxon>Kitasatosporales</taxon>
        <taxon>Streptomycetaceae</taxon>
        <taxon>Streptomyces</taxon>
    </lineage>
</organism>
<proteinExistence type="inferred from homology"/>
<dbReference type="PANTHER" id="PTHR23150:SF36">
    <property type="entry name" value="HERCYNINE OXYGENASE"/>
    <property type="match status" value="1"/>
</dbReference>
<evidence type="ECO:0000256" key="5">
    <source>
        <dbReference type="SAM" id="MobiDB-lite"/>
    </source>
</evidence>
<dbReference type="NCBIfam" id="TIGR03440">
    <property type="entry name" value="egtB_TIGR03440"/>
    <property type="match status" value="1"/>
</dbReference>
<keyword evidence="4" id="KW-0503">Monooxygenase</keyword>
<dbReference type="InterPro" id="IPR017806">
    <property type="entry name" value="EgtB"/>
</dbReference>
<feature type="binding site" evidence="4">
    <location>
        <position position="425"/>
    </location>
    <ligand>
        <name>gamma-L-glutamyl-L-cysteine</name>
        <dbReference type="ChEBI" id="CHEBI:58173"/>
    </ligand>
</feature>
<evidence type="ECO:0000256" key="4">
    <source>
        <dbReference type="HAMAP-Rule" id="MF_02035"/>
    </source>
</evidence>
<evidence type="ECO:0000256" key="2">
    <source>
        <dbReference type="ARBA" id="ARBA00023004"/>
    </source>
</evidence>
<dbReference type="InterPro" id="IPR024775">
    <property type="entry name" value="DinB-like"/>
</dbReference>
<feature type="binding site" evidence="4">
    <location>
        <position position="421"/>
    </location>
    <ligand>
        <name>gamma-L-glutamyl-L-cysteine</name>
        <dbReference type="ChEBI" id="CHEBI:58173"/>
    </ligand>
</feature>
<protein>
    <recommendedName>
        <fullName evidence="4">Hercynine oxygenase</fullName>
        <ecNumber evidence="4">1.14.99.50</ecNumber>
    </recommendedName>
    <alternativeName>
        <fullName evidence="4">Gamma-glutamyl hercynylcysteine S-oxide synthase</fullName>
    </alternativeName>
</protein>
<keyword evidence="2 4" id="KW-0408">Iron</keyword>
<reference evidence="9" key="1">
    <citation type="journal article" date="2019" name="Int. J. Syst. Evol. Microbiol.">
        <title>The Global Catalogue of Microorganisms (GCM) 10K type strain sequencing project: providing services to taxonomists for standard genome sequencing and annotation.</title>
        <authorList>
            <consortium name="The Broad Institute Genomics Platform"/>
            <consortium name="The Broad Institute Genome Sequencing Center for Infectious Disease"/>
            <person name="Wu L."/>
            <person name="Ma J."/>
        </authorList>
    </citation>
    <scope>NUCLEOTIDE SEQUENCE [LARGE SCALE GENOMIC DNA]</scope>
    <source>
        <strain evidence="9">JCM 4586</strain>
    </source>
</reference>
<dbReference type="Proteomes" id="UP000659223">
    <property type="component" value="Unassembled WGS sequence"/>
</dbReference>
<feature type="compositionally biased region" description="Basic and acidic residues" evidence="5">
    <location>
        <begin position="308"/>
        <end position="317"/>
    </location>
</feature>
<dbReference type="Pfam" id="PF03781">
    <property type="entry name" value="FGE-sulfatase"/>
    <property type="match status" value="1"/>
</dbReference>
<evidence type="ECO:0000313" key="9">
    <source>
        <dbReference type="Proteomes" id="UP000659223"/>
    </source>
</evidence>
<feature type="domain" description="Sulfatase-modifying factor enzyme-like" evidence="6">
    <location>
        <begin position="178"/>
        <end position="436"/>
    </location>
</feature>
<dbReference type="InterPro" id="IPR034660">
    <property type="entry name" value="DinB/YfiT-like"/>
</dbReference>
<feature type="domain" description="DinB-like" evidence="7">
    <location>
        <begin position="19"/>
        <end position="149"/>
    </location>
</feature>
<comment type="catalytic activity">
    <reaction evidence="4">
        <text>gamma-L-glutamyl-L-cysteine + hercynine + O2 = gamma-L-glutamyl-hercynylcysteine S-oxide + H2O</text>
        <dbReference type="Rhea" id="RHEA:42672"/>
        <dbReference type="ChEBI" id="CHEBI:15377"/>
        <dbReference type="ChEBI" id="CHEBI:15379"/>
        <dbReference type="ChEBI" id="CHEBI:15781"/>
        <dbReference type="ChEBI" id="CHEBI:58173"/>
        <dbReference type="ChEBI" id="CHEBI:82703"/>
        <dbReference type="EC" id="1.14.99.50"/>
    </reaction>
</comment>
<dbReference type="InterPro" id="IPR042095">
    <property type="entry name" value="SUMF_sf"/>
</dbReference>
<dbReference type="SUPFAM" id="SSF109854">
    <property type="entry name" value="DinB/YfiT-like putative metalloenzymes"/>
    <property type="match status" value="1"/>
</dbReference>
<dbReference type="Pfam" id="PF12867">
    <property type="entry name" value="DinB_2"/>
    <property type="match status" value="1"/>
</dbReference>
<comment type="cofactor">
    <cofactor evidence="4">
        <name>Fe(2+)</name>
        <dbReference type="ChEBI" id="CHEBI:29033"/>
    </cofactor>
</comment>
<comment type="pathway">
    <text evidence="3 4">Amino-acid biosynthesis; ergothioneine biosynthesis.</text>
</comment>
<feature type="binding site" evidence="4">
    <location>
        <begin position="89"/>
        <end position="92"/>
    </location>
    <ligand>
        <name>gamma-L-glutamyl-L-cysteine</name>
        <dbReference type="ChEBI" id="CHEBI:58173"/>
    </ligand>
</feature>
<sequence length="441" mass="49053">MTAPGPDPDVLRRRATDALLRARARTGLLTGCVEDRDLTAQHSPLMSPLVWDLAHIGNQEEQWLLRAVGGHEALRPELDPLYDAFEHPRAARPALPLLPPAEARSYVADVRGRVLDVLESAPFDGAPLTASGFAFGMIAQHEQQHDETMLITHQLRRGPAALTAPEPPPAEPDAALLPPEVLVEGGPFTMGTSAEPWALDNERPAHHRFVPSFFIDTLPVSNAAYLRFIEDGGYRDARWWHPEGWRHVRAHKLTAPLFWRRSGSGWLRRRFGAVEPVPPAEPVLHVSWYEAAAYAAWAGRRLPTEAEWEKAARHDPGSGRSRRYPWGDADPTPDHANLGQRHLRPAPVGAYPAGASPLGVRQLIGDAWEWTSSDFLPYPGFRAFPYREYSEVFFGSAHKVLRGGSFAVDPVACRGTFRNWDLPVRRQIFAGFRTARDAEAV</sequence>
<dbReference type="SUPFAM" id="SSF56436">
    <property type="entry name" value="C-type lectin-like"/>
    <property type="match status" value="1"/>
</dbReference>
<dbReference type="InterPro" id="IPR032890">
    <property type="entry name" value="EgtB_Actinobacteria"/>
</dbReference>
<feature type="binding site" evidence="4">
    <location>
        <position position="55"/>
    </location>
    <ligand>
        <name>Fe cation</name>
        <dbReference type="ChEBI" id="CHEBI:24875"/>
    </ligand>
</feature>
<dbReference type="InterPro" id="IPR005532">
    <property type="entry name" value="SUMF_dom"/>
</dbReference>
<dbReference type="RefSeq" id="WP_190020176.1">
    <property type="nucleotide sequence ID" value="NZ_BMUT01000001.1"/>
</dbReference>